<reference evidence="1 2" key="1">
    <citation type="submission" date="2020-08" db="EMBL/GenBank/DDBJ databases">
        <title>Genomic Encyclopedia of Type Strains, Phase III (KMG-III): the genomes of soil and plant-associated and newly described type strains.</title>
        <authorList>
            <person name="Whitman W."/>
        </authorList>
    </citation>
    <scope>NUCLEOTIDE SEQUENCE [LARGE SCALE GENOMIC DNA]</scope>
    <source>
        <strain evidence="1 2">CECT 8234</strain>
    </source>
</reference>
<gene>
    <name evidence="1" type="ORF">FHS16_006000</name>
</gene>
<keyword evidence="2" id="KW-1185">Reference proteome</keyword>
<dbReference type="AlphaFoldDB" id="A0A7W5CFD3"/>
<evidence type="ECO:0000313" key="1">
    <source>
        <dbReference type="EMBL" id="MBB3155884.1"/>
    </source>
</evidence>
<dbReference type="Proteomes" id="UP000518605">
    <property type="component" value="Unassembled WGS sequence"/>
</dbReference>
<protein>
    <submittedName>
        <fullName evidence="1">Uncharacterized protein</fullName>
    </submittedName>
</protein>
<dbReference type="EMBL" id="JACHXW010000030">
    <property type="protein sequence ID" value="MBB3155884.1"/>
    <property type="molecule type" value="Genomic_DNA"/>
</dbReference>
<proteinExistence type="predicted"/>
<name>A0A7W5CFD3_9BACL</name>
<sequence length="43" mass="4666">MSRFPPETFTRAVVDQSNGIGELVIGDGIGIIPFGKEFLKETV</sequence>
<organism evidence="1 2">
    <name type="scientific">Paenibacillus endophyticus</name>
    <dbReference type="NCBI Taxonomy" id="1294268"/>
    <lineage>
        <taxon>Bacteria</taxon>
        <taxon>Bacillati</taxon>
        <taxon>Bacillota</taxon>
        <taxon>Bacilli</taxon>
        <taxon>Bacillales</taxon>
        <taxon>Paenibacillaceae</taxon>
        <taxon>Paenibacillus</taxon>
    </lineage>
</organism>
<accession>A0A7W5CFD3</accession>
<evidence type="ECO:0000313" key="2">
    <source>
        <dbReference type="Proteomes" id="UP000518605"/>
    </source>
</evidence>
<comment type="caution">
    <text evidence="1">The sequence shown here is derived from an EMBL/GenBank/DDBJ whole genome shotgun (WGS) entry which is preliminary data.</text>
</comment>